<proteinExistence type="predicted"/>
<feature type="domain" description="PRC-barrel" evidence="1">
    <location>
        <begin position="10"/>
        <end position="85"/>
    </location>
</feature>
<name>A0ABW5Q896_9BACI</name>
<dbReference type="PANTHER" id="PTHR40061:SF1">
    <property type="entry name" value="SPORULATION PROTEIN YLMC-RELATED"/>
    <property type="match status" value="1"/>
</dbReference>
<dbReference type="PANTHER" id="PTHR40061">
    <property type="entry name" value="SPORULATION PROTEIN YLMC-RELATED"/>
    <property type="match status" value="1"/>
</dbReference>
<evidence type="ECO:0000259" key="1">
    <source>
        <dbReference type="Pfam" id="PF05239"/>
    </source>
</evidence>
<dbReference type="InterPro" id="IPR011033">
    <property type="entry name" value="PRC_barrel-like_sf"/>
</dbReference>
<dbReference type="SUPFAM" id="SSF50346">
    <property type="entry name" value="PRC-barrel domain"/>
    <property type="match status" value="1"/>
</dbReference>
<sequence>MYDKGVMFVLLTELQTKDIINVENGQKIGYINDLEIDVTVGVVLALVVTTRSKMFGLFGQDEELLIRWSNIDTIGEDVILVRLPQANRQIE</sequence>
<dbReference type="Gene3D" id="2.30.30.240">
    <property type="entry name" value="PRC-barrel domain"/>
    <property type="match status" value="1"/>
</dbReference>
<dbReference type="InterPro" id="IPR027275">
    <property type="entry name" value="PRC-brl_dom"/>
</dbReference>
<evidence type="ECO:0000313" key="3">
    <source>
        <dbReference type="Proteomes" id="UP001597452"/>
    </source>
</evidence>
<dbReference type="NCBIfam" id="TIGR02888">
    <property type="entry name" value="spore_YlmC_YmxH"/>
    <property type="match status" value="1"/>
</dbReference>
<comment type="caution">
    <text evidence="2">The sequence shown here is derived from an EMBL/GenBank/DDBJ whole genome shotgun (WGS) entry which is preliminary data.</text>
</comment>
<dbReference type="Proteomes" id="UP001597452">
    <property type="component" value="Unassembled WGS sequence"/>
</dbReference>
<dbReference type="EMBL" id="JBHUMZ010000016">
    <property type="protein sequence ID" value="MFD2638192.1"/>
    <property type="molecule type" value="Genomic_DNA"/>
</dbReference>
<protein>
    <submittedName>
        <fullName evidence="2">YlmC/YmxH family sporulation protein</fullName>
    </submittedName>
</protein>
<gene>
    <name evidence="2" type="ORF">ACFSW4_04905</name>
</gene>
<organism evidence="2 3">
    <name type="scientific">Piscibacillus salipiscarius</name>
    <dbReference type="NCBI Taxonomy" id="299480"/>
    <lineage>
        <taxon>Bacteria</taxon>
        <taxon>Bacillati</taxon>
        <taxon>Bacillota</taxon>
        <taxon>Bacilli</taxon>
        <taxon>Bacillales</taxon>
        <taxon>Bacillaceae</taxon>
        <taxon>Piscibacillus</taxon>
    </lineage>
</organism>
<dbReference type="Pfam" id="PF05239">
    <property type="entry name" value="PRC"/>
    <property type="match status" value="1"/>
</dbReference>
<accession>A0ABW5Q896</accession>
<dbReference type="InterPro" id="IPR014238">
    <property type="entry name" value="Spore_YlmC/YmxH"/>
</dbReference>
<keyword evidence="3" id="KW-1185">Reference proteome</keyword>
<evidence type="ECO:0000313" key="2">
    <source>
        <dbReference type="EMBL" id="MFD2638192.1"/>
    </source>
</evidence>
<reference evidence="3" key="1">
    <citation type="journal article" date="2019" name="Int. J. Syst. Evol. Microbiol.">
        <title>The Global Catalogue of Microorganisms (GCM) 10K type strain sequencing project: providing services to taxonomists for standard genome sequencing and annotation.</title>
        <authorList>
            <consortium name="The Broad Institute Genomics Platform"/>
            <consortium name="The Broad Institute Genome Sequencing Center for Infectious Disease"/>
            <person name="Wu L."/>
            <person name="Ma J."/>
        </authorList>
    </citation>
    <scope>NUCLEOTIDE SEQUENCE [LARGE SCALE GENOMIC DNA]</scope>
    <source>
        <strain evidence="3">TISTR 1571</strain>
    </source>
</reference>